<keyword evidence="4" id="KW-1185">Reference proteome</keyword>
<dbReference type="PANTHER" id="PTHR42648:SF21">
    <property type="entry name" value="CYSTEINE-RICH RLK (RECEPTOR-LIKE PROTEIN KINASE) 8"/>
    <property type="match status" value="1"/>
</dbReference>
<keyword evidence="1" id="KW-0645">Protease</keyword>
<organism evidence="3 4">
    <name type="scientific">Paspalum notatum var. saurae</name>
    <dbReference type="NCBI Taxonomy" id="547442"/>
    <lineage>
        <taxon>Eukaryota</taxon>
        <taxon>Viridiplantae</taxon>
        <taxon>Streptophyta</taxon>
        <taxon>Embryophyta</taxon>
        <taxon>Tracheophyta</taxon>
        <taxon>Spermatophyta</taxon>
        <taxon>Magnoliopsida</taxon>
        <taxon>Liliopsida</taxon>
        <taxon>Poales</taxon>
        <taxon>Poaceae</taxon>
        <taxon>PACMAD clade</taxon>
        <taxon>Panicoideae</taxon>
        <taxon>Andropogonodae</taxon>
        <taxon>Paspaleae</taxon>
        <taxon>Paspalinae</taxon>
        <taxon>Paspalum</taxon>
    </lineage>
</organism>
<dbReference type="Pfam" id="PF13976">
    <property type="entry name" value="gag_pre-integrs"/>
    <property type="match status" value="1"/>
</dbReference>
<evidence type="ECO:0000313" key="4">
    <source>
        <dbReference type="Proteomes" id="UP001341281"/>
    </source>
</evidence>
<dbReference type="Pfam" id="PF00665">
    <property type="entry name" value="rve"/>
    <property type="match status" value="1"/>
</dbReference>
<evidence type="ECO:0000256" key="1">
    <source>
        <dbReference type="ARBA" id="ARBA00022670"/>
    </source>
</evidence>
<dbReference type="InterPro" id="IPR025724">
    <property type="entry name" value="GAG-pre-integrase_dom"/>
</dbReference>
<dbReference type="PROSITE" id="PS50994">
    <property type="entry name" value="INTEGRASE"/>
    <property type="match status" value="1"/>
</dbReference>
<dbReference type="Pfam" id="PF22936">
    <property type="entry name" value="Pol_BBD"/>
    <property type="match status" value="1"/>
</dbReference>
<feature type="domain" description="Integrase catalytic" evidence="2">
    <location>
        <begin position="191"/>
        <end position="357"/>
    </location>
</feature>
<dbReference type="GO" id="GO:0015074">
    <property type="term" value="P:DNA integration"/>
    <property type="evidence" value="ECO:0007669"/>
    <property type="project" value="InterPro"/>
</dbReference>
<dbReference type="Proteomes" id="UP001341281">
    <property type="component" value="Chromosome 07"/>
</dbReference>
<keyword evidence="1" id="KW-0378">Hydrolase</keyword>
<dbReference type="Gene3D" id="3.30.420.10">
    <property type="entry name" value="Ribonuclease H-like superfamily/Ribonuclease H"/>
    <property type="match status" value="1"/>
</dbReference>
<sequence>MEDVWIMDYGCSRHMTGHRKWFSSLNPVSTKEYITFGDNGQGKVLGVGSISLSAKLSLREVAFVWNLGFNLVSVSQLLDEGIEVGFKKGVCRVLDAEETLVCSLLPFGQVFRVDLTFVSGPTRCLVASPSADIWKWHRRLGHSSFDLLVRLSSMGLIQGLPKLKAEKELVCHPCRHGKMVATSHTPVSQVMTSYPGELLHMDTLGPARVASVSGKWYVLVIVDDFSRFSWVFFMEFKNEVFGFVRDLVLRLRNESHKAMRAIRSDNGKEFRNSRFENFYRDLGLEHQFSSSYTPPQNGVVERKNRTLVEMARMMLDEHRTPRRFWAEAVNTACYIANRIFLRAILGKTSYELRFGRQPSVKHLRAFGCRCFVLKKAGNLDKFESRCLDAIFLGYASSSRAFRVWILEANQVVETCEVFFMKLCPAQLLPLSFKVMMKKAPPSLRMRKVRLMLVMQEPLHRLQSLPPLLRALMMMDDSCLRLPLHSPDDKLKQRLAPLRTQER</sequence>
<protein>
    <recommendedName>
        <fullName evidence="2">Integrase catalytic domain-containing protein</fullName>
    </recommendedName>
</protein>
<evidence type="ECO:0000259" key="2">
    <source>
        <dbReference type="PROSITE" id="PS50994"/>
    </source>
</evidence>
<dbReference type="AlphaFoldDB" id="A0AAQ3X4T6"/>
<dbReference type="SUPFAM" id="SSF53098">
    <property type="entry name" value="Ribonuclease H-like"/>
    <property type="match status" value="1"/>
</dbReference>
<accession>A0AAQ3X4T6</accession>
<proteinExistence type="predicted"/>
<dbReference type="InterPro" id="IPR001584">
    <property type="entry name" value="Integrase_cat-core"/>
</dbReference>
<name>A0AAQ3X4T6_PASNO</name>
<gene>
    <name evidence="3" type="ORF">U9M48_031863</name>
</gene>
<dbReference type="InterPro" id="IPR036397">
    <property type="entry name" value="RNaseH_sf"/>
</dbReference>
<dbReference type="PANTHER" id="PTHR42648">
    <property type="entry name" value="TRANSPOSASE, PUTATIVE-RELATED"/>
    <property type="match status" value="1"/>
</dbReference>
<dbReference type="GO" id="GO:0006508">
    <property type="term" value="P:proteolysis"/>
    <property type="evidence" value="ECO:0007669"/>
    <property type="project" value="UniProtKB-KW"/>
</dbReference>
<dbReference type="Pfam" id="PF25597">
    <property type="entry name" value="SH3_retrovirus"/>
    <property type="match status" value="1"/>
</dbReference>
<reference evidence="3 4" key="1">
    <citation type="submission" date="2024-02" db="EMBL/GenBank/DDBJ databases">
        <title>High-quality chromosome-scale genome assembly of Pensacola bahiagrass (Paspalum notatum Flugge var. saurae).</title>
        <authorList>
            <person name="Vega J.M."/>
            <person name="Podio M."/>
            <person name="Orjuela J."/>
            <person name="Siena L.A."/>
            <person name="Pessino S.C."/>
            <person name="Combes M.C."/>
            <person name="Mariac C."/>
            <person name="Albertini E."/>
            <person name="Pupilli F."/>
            <person name="Ortiz J.P.A."/>
            <person name="Leblanc O."/>
        </authorList>
    </citation>
    <scope>NUCLEOTIDE SEQUENCE [LARGE SCALE GENOMIC DNA]</scope>
    <source>
        <strain evidence="3">R1</strain>
        <tissue evidence="3">Leaf</tissue>
    </source>
</reference>
<dbReference type="GO" id="GO:0003676">
    <property type="term" value="F:nucleic acid binding"/>
    <property type="evidence" value="ECO:0007669"/>
    <property type="project" value="InterPro"/>
</dbReference>
<dbReference type="InterPro" id="IPR054722">
    <property type="entry name" value="PolX-like_BBD"/>
</dbReference>
<dbReference type="InterPro" id="IPR039537">
    <property type="entry name" value="Retrotran_Ty1/copia-like"/>
</dbReference>
<dbReference type="EMBL" id="CP144751">
    <property type="protein sequence ID" value="WVZ84891.1"/>
    <property type="molecule type" value="Genomic_DNA"/>
</dbReference>
<dbReference type="InterPro" id="IPR057670">
    <property type="entry name" value="SH3_retrovirus"/>
</dbReference>
<dbReference type="GO" id="GO:0008233">
    <property type="term" value="F:peptidase activity"/>
    <property type="evidence" value="ECO:0007669"/>
    <property type="project" value="UniProtKB-KW"/>
</dbReference>
<evidence type="ECO:0000313" key="3">
    <source>
        <dbReference type="EMBL" id="WVZ84891.1"/>
    </source>
</evidence>
<dbReference type="InterPro" id="IPR012337">
    <property type="entry name" value="RNaseH-like_sf"/>
</dbReference>